<comment type="caution">
    <text evidence="2">The sequence shown here is derived from an EMBL/GenBank/DDBJ whole genome shotgun (WGS) entry which is preliminary data.</text>
</comment>
<evidence type="ECO:0000259" key="1">
    <source>
        <dbReference type="Pfam" id="PF04126"/>
    </source>
</evidence>
<name>A0A2A2HA48_METBR</name>
<dbReference type="Gene3D" id="2.40.100.20">
    <property type="match status" value="1"/>
</dbReference>
<accession>A0A2A2HA48</accession>
<gene>
    <name evidence="2" type="ORF">ASJ80_14925</name>
</gene>
<protein>
    <recommendedName>
        <fullName evidence="1">Cyclophilin TM1367-like domain-containing protein</fullName>
    </recommendedName>
</protein>
<organism evidence="2 3">
    <name type="scientific">Methanobacterium bryantii</name>
    <dbReference type="NCBI Taxonomy" id="2161"/>
    <lineage>
        <taxon>Archaea</taxon>
        <taxon>Methanobacteriati</taxon>
        <taxon>Methanobacteriota</taxon>
        <taxon>Methanomada group</taxon>
        <taxon>Methanobacteria</taxon>
        <taxon>Methanobacteriales</taxon>
        <taxon>Methanobacteriaceae</taxon>
        <taxon>Methanobacterium</taxon>
    </lineage>
</organism>
<dbReference type="InterPro" id="IPR029000">
    <property type="entry name" value="Cyclophilin-like_dom_sf"/>
</dbReference>
<dbReference type="AlphaFoldDB" id="A0A2A2HA48"/>
<evidence type="ECO:0000313" key="3">
    <source>
        <dbReference type="Proteomes" id="UP000217784"/>
    </source>
</evidence>
<evidence type="ECO:0000313" key="2">
    <source>
        <dbReference type="EMBL" id="PAV06123.1"/>
    </source>
</evidence>
<dbReference type="Pfam" id="PF04126">
    <property type="entry name" value="Cyclophil_like"/>
    <property type="match status" value="1"/>
</dbReference>
<dbReference type="Proteomes" id="UP000217784">
    <property type="component" value="Unassembled WGS sequence"/>
</dbReference>
<dbReference type="SUPFAM" id="SSF50891">
    <property type="entry name" value="Cyclophilin-like"/>
    <property type="match status" value="1"/>
</dbReference>
<proteinExistence type="predicted"/>
<keyword evidence="3" id="KW-1185">Reference proteome</keyword>
<dbReference type="EMBL" id="LMVM01000001">
    <property type="protein sequence ID" value="PAV06123.1"/>
    <property type="molecule type" value="Genomic_DNA"/>
</dbReference>
<dbReference type="OrthoDB" id="31132at2157"/>
<reference evidence="2 3" key="1">
    <citation type="journal article" date="2017" name="BMC Genomics">
        <title>Genomic analysis of methanogenic archaea reveals a shift towards energy conservation.</title>
        <authorList>
            <person name="Gilmore S.P."/>
            <person name="Henske J.K."/>
            <person name="Sexton J.A."/>
            <person name="Solomon K.V."/>
            <person name="Seppala S."/>
            <person name="Yoo J.I."/>
            <person name="Huyett L.M."/>
            <person name="Pressman A."/>
            <person name="Cogan J.Z."/>
            <person name="Kivenson V."/>
            <person name="Peng X."/>
            <person name="Tan Y."/>
            <person name="Valentine D.L."/>
            <person name="O'Malley M.A."/>
        </authorList>
    </citation>
    <scope>NUCLEOTIDE SEQUENCE [LARGE SCALE GENOMIC DNA]</scope>
    <source>
        <strain evidence="2 3">M.o.H.</strain>
    </source>
</reference>
<dbReference type="InterPro" id="IPR025658">
    <property type="entry name" value="Cyclophilin_TM1367"/>
</dbReference>
<feature type="domain" description="Cyclophilin TM1367-like" evidence="1">
    <location>
        <begin position="1"/>
        <end position="114"/>
    </location>
</feature>
<dbReference type="RefSeq" id="WP_069583567.1">
    <property type="nucleotide sequence ID" value="NZ_LMVM01000001.1"/>
</dbReference>
<sequence>MEIEIEIVGKGKATGKLDDRNPETAKKLYEIFPLPGTAHTYLEEVYFNMTLELDYENPSKTTEEGDICYWPPGPAFCIFYRNSQPVSEVNNIGKITKNLELFKKCRDGDEIIVKKVKKIP</sequence>